<reference evidence="6" key="1">
    <citation type="submission" date="2020-06" db="EMBL/GenBank/DDBJ databases">
        <authorList>
            <person name="Li T."/>
            <person name="Hu X."/>
            <person name="Zhang T."/>
            <person name="Song X."/>
            <person name="Zhang H."/>
            <person name="Dai N."/>
            <person name="Sheng W."/>
            <person name="Hou X."/>
            <person name="Wei L."/>
        </authorList>
    </citation>
    <scope>NUCLEOTIDE SEQUENCE</scope>
    <source>
        <strain evidence="6">G02</strain>
        <tissue evidence="6">Leaf</tissue>
    </source>
</reference>
<protein>
    <submittedName>
        <fullName evidence="6">NAC domain-containing protein 37</fullName>
    </submittedName>
</protein>
<evidence type="ECO:0000256" key="4">
    <source>
        <dbReference type="ARBA" id="ARBA00023242"/>
    </source>
</evidence>
<dbReference type="InterPro" id="IPR036093">
    <property type="entry name" value="NAC_dom_sf"/>
</dbReference>
<dbReference type="GO" id="GO:0003677">
    <property type="term" value="F:DNA binding"/>
    <property type="evidence" value="ECO:0007669"/>
    <property type="project" value="UniProtKB-KW"/>
</dbReference>
<evidence type="ECO:0000256" key="3">
    <source>
        <dbReference type="ARBA" id="ARBA00023163"/>
    </source>
</evidence>
<keyword evidence="4" id="KW-0539">Nucleus</keyword>
<evidence type="ECO:0000313" key="6">
    <source>
        <dbReference type="EMBL" id="KAL0379166.1"/>
    </source>
</evidence>
<evidence type="ECO:0000256" key="2">
    <source>
        <dbReference type="ARBA" id="ARBA00023125"/>
    </source>
</evidence>
<organism evidence="6">
    <name type="scientific">Sesamum radiatum</name>
    <name type="common">Black benniseed</name>
    <dbReference type="NCBI Taxonomy" id="300843"/>
    <lineage>
        <taxon>Eukaryota</taxon>
        <taxon>Viridiplantae</taxon>
        <taxon>Streptophyta</taxon>
        <taxon>Embryophyta</taxon>
        <taxon>Tracheophyta</taxon>
        <taxon>Spermatophyta</taxon>
        <taxon>Magnoliopsida</taxon>
        <taxon>eudicotyledons</taxon>
        <taxon>Gunneridae</taxon>
        <taxon>Pentapetalae</taxon>
        <taxon>asterids</taxon>
        <taxon>lamiids</taxon>
        <taxon>Lamiales</taxon>
        <taxon>Pedaliaceae</taxon>
        <taxon>Sesamum</taxon>
    </lineage>
</organism>
<dbReference type="Gene3D" id="2.170.150.80">
    <property type="entry name" value="NAC domain"/>
    <property type="match status" value="1"/>
</dbReference>
<dbReference type="Pfam" id="PF02365">
    <property type="entry name" value="NAM"/>
    <property type="match status" value="1"/>
</dbReference>
<evidence type="ECO:0000256" key="1">
    <source>
        <dbReference type="ARBA" id="ARBA00023015"/>
    </source>
</evidence>
<dbReference type="AlphaFoldDB" id="A0AAW2RI86"/>
<keyword evidence="3" id="KW-0804">Transcription</keyword>
<dbReference type="PROSITE" id="PS51005">
    <property type="entry name" value="NAC"/>
    <property type="match status" value="1"/>
</dbReference>
<dbReference type="PANTHER" id="PTHR31744">
    <property type="entry name" value="PROTEIN CUP-SHAPED COTYLEDON 2-RELATED"/>
    <property type="match status" value="1"/>
</dbReference>
<accession>A0AAW2RI86</accession>
<feature type="domain" description="NAC" evidence="5">
    <location>
        <begin position="9"/>
        <end position="132"/>
    </location>
</feature>
<dbReference type="PANTHER" id="PTHR31744:SF236">
    <property type="entry name" value="NAC DOMAIN-CONTAINING PROTEIN 105"/>
    <property type="match status" value="1"/>
</dbReference>
<reference evidence="6" key="2">
    <citation type="journal article" date="2024" name="Plant">
        <title>Genomic evolution and insights into agronomic trait innovations of Sesamum species.</title>
        <authorList>
            <person name="Miao H."/>
            <person name="Wang L."/>
            <person name="Qu L."/>
            <person name="Liu H."/>
            <person name="Sun Y."/>
            <person name="Le M."/>
            <person name="Wang Q."/>
            <person name="Wei S."/>
            <person name="Zheng Y."/>
            <person name="Lin W."/>
            <person name="Duan Y."/>
            <person name="Cao H."/>
            <person name="Xiong S."/>
            <person name="Wang X."/>
            <person name="Wei L."/>
            <person name="Li C."/>
            <person name="Ma Q."/>
            <person name="Ju M."/>
            <person name="Zhao R."/>
            <person name="Li G."/>
            <person name="Mu C."/>
            <person name="Tian Q."/>
            <person name="Mei H."/>
            <person name="Zhang T."/>
            <person name="Gao T."/>
            <person name="Zhang H."/>
        </authorList>
    </citation>
    <scope>NUCLEOTIDE SEQUENCE</scope>
    <source>
        <strain evidence="6">G02</strain>
    </source>
</reference>
<comment type="caution">
    <text evidence="6">The sequence shown here is derived from an EMBL/GenBank/DDBJ whole genome shotgun (WGS) entry which is preliminary data.</text>
</comment>
<dbReference type="InterPro" id="IPR003441">
    <property type="entry name" value="NAC-dom"/>
</dbReference>
<dbReference type="EMBL" id="JACGWJ010000013">
    <property type="protein sequence ID" value="KAL0379166.1"/>
    <property type="molecule type" value="Genomic_DNA"/>
</dbReference>
<evidence type="ECO:0000259" key="5">
    <source>
        <dbReference type="PROSITE" id="PS51005"/>
    </source>
</evidence>
<dbReference type="GO" id="GO:0006355">
    <property type="term" value="P:regulation of DNA-templated transcription"/>
    <property type="evidence" value="ECO:0007669"/>
    <property type="project" value="InterPro"/>
</dbReference>
<keyword evidence="1" id="KW-0805">Transcription regulation</keyword>
<sequence length="132" mass="15774">MDTTTESCVPPGFRFHPTDEELVGYYLRKKVASQKIDLDVIRDIDLYRIEPWDLQGRSWKLYYETDKCRIGYEEQNEWYFFSHKDKKYPTGTRTNRATMAGFWKATGRDKAVYDRTKLIGMRKTRLLQRKGS</sequence>
<name>A0AAW2RI86_SESRA</name>
<keyword evidence="2" id="KW-0238">DNA-binding</keyword>
<proteinExistence type="predicted"/>
<gene>
    <name evidence="6" type="ORF">Sradi_3222100</name>
</gene>
<dbReference type="SUPFAM" id="SSF101941">
    <property type="entry name" value="NAC domain"/>
    <property type="match status" value="1"/>
</dbReference>